<dbReference type="SUPFAM" id="SSF54211">
    <property type="entry name" value="Ribosomal protein S5 domain 2-like"/>
    <property type="match status" value="1"/>
</dbReference>
<evidence type="ECO:0000256" key="1">
    <source>
        <dbReference type="ARBA" id="ARBA00022490"/>
    </source>
</evidence>
<protein>
    <recommendedName>
        <fullName evidence="6">Translation elongation factor EFG/EF2 domain-containing protein</fullName>
    </recommendedName>
</protein>
<evidence type="ECO:0000259" key="6">
    <source>
        <dbReference type="SMART" id="SM00889"/>
    </source>
</evidence>
<dbReference type="EMBL" id="CAJOBQ010000121">
    <property type="protein sequence ID" value="CAF4263818.1"/>
    <property type="molecule type" value="Genomic_DNA"/>
</dbReference>
<dbReference type="CDD" id="cd01681">
    <property type="entry name" value="aeEF2_snRNP_like_IV"/>
    <property type="match status" value="1"/>
</dbReference>
<keyword evidence="3" id="KW-0251">Elongation factor</keyword>
<dbReference type="FunFam" id="3.30.230.10:FF:000006">
    <property type="entry name" value="Translation elongation factor 2"/>
    <property type="match status" value="1"/>
</dbReference>
<comment type="caution">
    <text evidence="7">The sequence shown here is derived from an EMBL/GenBank/DDBJ whole genome shotgun (WGS) entry which is preliminary data.</text>
</comment>
<dbReference type="Pfam" id="PF03144">
    <property type="entry name" value="GTP_EFTU_D2"/>
    <property type="match status" value="1"/>
</dbReference>
<dbReference type="SMART" id="SM00889">
    <property type="entry name" value="EFG_IV"/>
    <property type="match status" value="1"/>
</dbReference>
<organism evidence="7 8">
    <name type="scientific">Rotaria socialis</name>
    <dbReference type="NCBI Taxonomy" id="392032"/>
    <lineage>
        <taxon>Eukaryota</taxon>
        <taxon>Metazoa</taxon>
        <taxon>Spiralia</taxon>
        <taxon>Gnathifera</taxon>
        <taxon>Rotifera</taxon>
        <taxon>Eurotatoria</taxon>
        <taxon>Bdelloidea</taxon>
        <taxon>Philodinida</taxon>
        <taxon>Philodinidae</taxon>
        <taxon>Rotaria</taxon>
    </lineage>
</organism>
<dbReference type="FunFam" id="2.40.30.10:FF:000010">
    <property type="entry name" value="Translation elongation factor 2"/>
    <property type="match status" value="1"/>
</dbReference>
<dbReference type="SUPFAM" id="SSF50447">
    <property type="entry name" value="Translation proteins"/>
    <property type="match status" value="1"/>
</dbReference>
<gene>
    <name evidence="7" type="ORF">TSG867_LOCUS3884</name>
</gene>
<feature type="domain" description="Translation elongation factor EFG/EF2" evidence="6">
    <location>
        <begin position="435"/>
        <end position="551"/>
    </location>
</feature>
<dbReference type="SUPFAM" id="SSF52540">
    <property type="entry name" value="P-loop containing nucleoside triphosphate hydrolases"/>
    <property type="match status" value="1"/>
</dbReference>
<dbReference type="PANTHER" id="PTHR42908:SF10">
    <property type="entry name" value="EUKARYOTIC TRANSLATION ELONGATION FACTOR 2"/>
    <property type="match status" value="1"/>
</dbReference>
<dbReference type="AlphaFoldDB" id="A0A820FLU1"/>
<dbReference type="GO" id="GO:0005525">
    <property type="term" value="F:GTP binding"/>
    <property type="evidence" value="ECO:0007669"/>
    <property type="project" value="UniProtKB-KW"/>
</dbReference>
<dbReference type="GO" id="GO:0003924">
    <property type="term" value="F:GTPase activity"/>
    <property type="evidence" value="ECO:0007669"/>
    <property type="project" value="TreeGrafter"/>
</dbReference>
<dbReference type="InterPro" id="IPR027417">
    <property type="entry name" value="P-loop_NTPase"/>
</dbReference>
<evidence type="ECO:0000313" key="8">
    <source>
        <dbReference type="Proteomes" id="UP000663862"/>
    </source>
</evidence>
<dbReference type="GO" id="GO:0005829">
    <property type="term" value="C:cytosol"/>
    <property type="evidence" value="ECO:0007669"/>
    <property type="project" value="TreeGrafter"/>
</dbReference>
<dbReference type="Gene3D" id="3.90.1430.10">
    <property type="entry name" value="Yeast translation eEF2 (G' domain)"/>
    <property type="match status" value="1"/>
</dbReference>
<dbReference type="Gene3D" id="3.30.70.240">
    <property type="match status" value="2"/>
</dbReference>
<name>A0A820FLU1_9BILA</name>
<evidence type="ECO:0000256" key="2">
    <source>
        <dbReference type="ARBA" id="ARBA00022741"/>
    </source>
</evidence>
<dbReference type="Proteomes" id="UP000663862">
    <property type="component" value="Unassembled WGS sequence"/>
</dbReference>
<dbReference type="Gene3D" id="3.40.50.300">
    <property type="entry name" value="P-loop containing nucleotide triphosphate hydrolases"/>
    <property type="match status" value="1"/>
</dbReference>
<dbReference type="InterPro" id="IPR020568">
    <property type="entry name" value="Ribosomal_Su5_D2-typ_SF"/>
</dbReference>
<keyword evidence="1" id="KW-0963">Cytoplasm</keyword>
<reference evidence="7" key="1">
    <citation type="submission" date="2021-02" db="EMBL/GenBank/DDBJ databases">
        <authorList>
            <person name="Nowell W R."/>
        </authorList>
    </citation>
    <scope>NUCLEOTIDE SEQUENCE</scope>
</reference>
<dbReference type="Pfam" id="PF03764">
    <property type="entry name" value="EFG_IV"/>
    <property type="match status" value="1"/>
</dbReference>
<dbReference type="InterPro" id="IPR035647">
    <property type="entry name" value="EFG_III/V"/>
</dbReference>
<dbReference type="GO" id="GO:0003746">
    <property type="term" value="F:translation elongation factor activity"/>
    <property type="evidence" value="ECO:0007669"/>
    <property type="project" value="UniProtKB-KW"/>
</dbReference>
<dbReference type="InterPro" id="IPR009000">
    <property type="entry name" value="Transl_B-barrel_sf"/>
</dbReference>
<accession>A0A820FLU1</accession>
<keyword evidence="4" id="KW-0648">Protein biosynthesis</keyword>
<evidence type="ECO:0000256" key="5">
    <source>
        <dbReference type="ARBA" id="ARBA00023134"/>
    </source>
</evidence>
<proteinExistence type="predicted"/>
<evidence type="ECO:0000256" key="3">
    <source>
        <dbReference type="ARBA" id="ARBA00022768"/>
    </source>
</evidence>
<dbReference type="InterPro" id="IPR004161">
    <property type="entry name" value="EFTu-like_2"/>
</dbReference>
<dbReference type="SUPFAM" id="SSF54980">
    <property type="entry name" value="EF-G C-terminal domain-like"/>
    <property type="match status" value="3"/>
</dbReference>
<keyword evidence="5" id="KW-0342">GTP-binding</keyword>
<evidence type="ECO:0000313" key="7">
    <source>
        <dbReference type="EMBL" id="CAF4263818.1"/>
    </source>
</evidence>
<dbReference type="InterPro" id="IPR014721">
    <property type="entry name" value="Ribsml_uS5_D2-typ_fold_subgr"/>
</dbReference>
<dbReference type="Gene3D" id="2.40.30.10">
    <property type="entry name" value="Translation factors"/>
    <property type="match status" value="1"/>
</dbReference>
<keyword evidence="2" id="KW-0547">Nucleotide-binding</keyword>
<evidence type="ECO:0000256" key="4">
    <source>
        <dbReference type="ARBA" id="ARBA00022917"/>
    </source>
</evidence>
<sequence length="719" mass="82503">MSNSKNIRSISVITHADHEKSTFTDLFVCKSGIIASQNGDEIRCAYTEKDEQERSYTSKSTYVLLNKFQRIVENIIGIITTYGDDKGPMGGLRIDPTRVTVGFGSDRHEWAFTLKEFAEMYASKFEIVIDKLMKRLWSDNFVSPREKKWSKTGEEGKLCSKEKELLSKRTLGYIRGFCQFVLDPIFKIFKATMSYRIDEYTQLLEKFNIKLQDKDFNELEQDDSTIKTCPHDDEIFLGIRECDPYDPLMMCISKMILTLDRRRFYAFGRVFSGVMKSNQSVHIIGPNYVPGKNDHLYIQSIQRIVLIMNHYIEPIEDVPCGNICGLVGVDQYLVRTGTITTFENAYNHRCIIEKSGEHILAGADELHLDVCLKNLEDEYACISIKVSGPIISYRESVSKESEIMSLPKSPNKHNRIYLKARPMPDGLPEDIDKGEVTSKQDIQARARYLNAKYDYDINGARKIWCFEPERTGPDILIDSTKGIQYLNEIKVYCVIGFQWTTKEGIHAEENVRGVRFDIHDVVYFVDAIHRGGGQIIPTIRRVLYASMLTASSRLFEPVYLYEIQILSQIAIRGIYDILNRRRGHIFEENLVIGTSMFIVKAYIPLPSGRDPTVNPFLGIQRNFIGFINILMIQDRIPSGILSDPTIGMILLSFTADLRSATYGQGFSQFIFDHWEVINQVPFDDSTKVQQIINAIRKRKGLKEGIPHHWMIILTSCKRN</sequence>
<dbReference type="Gene3D" id="3.30.70.870">
    <property type="entry name" value="Elongation Factor G (Translational Gtpase), domain 3"/>
    <property type="match status" value="1"/>
</dbReference>
<dbReference type="InterPro" id="IPR005517">
    <property type="entry name" value="Transl_elong_EFG/EF2_IV"/>
</dbReference>
<dbReference type="PANTHER" id="PTHR42908">
    <property type="entry name" value="TRANSLATION ELONGATION FACTOR-RELATED"/>
    <property type="match status" value="1"/>
</dbReference>
<dbReference type="Gene3D" id="3.30.230.10">
    <property type="match status" value="1"/>
</dbReference>
<dbReference type="GO" id="GO:1990904">
    <property type="term" value="C:ribonucleoprotein complex"/>
    <property type="evidence" value="ECO:0007669"/>
    <property type="project" value="TreeGrafter"/>
</dbReference>
<dbReference type="CDD" id="cd16268">
    <property type="entry name" value="EF2_II"/>
    <property type="match status" value="1"/>
</dbReference>
<dbReference type="GO" id="GO:0043022">
    <property type="term" value="F:ribosome binding"/>
    <property type="evidence" value="ECO:0007669"/>
    <property type="project" value="TreeGrafter"/>
</dbReference>